<organism evidence="18 19">
    <name type="scientific">Plutella xylostella</name>
    <name type="common">Diamondback moth</name>
    <name type="synonym">Plutella maculipennis</name>
    <dbReference type="NCBI Taxonomy" id="51655"/>
    <lineage>
        <taxon>Eukaryota</taxon>
        <taxon>Metazoa</taxon>
        <taxon>Ecdysozoa</taxon>
        <taxon>Arthropoda</taxon>
        <taxon>Hexapoda</taxon>
        <taxon>Insecta</taxon>
        <taxon>Pterygota</taxon>
        <taxon>Neoptera</taxon>
        <taxon>Endopterygota</taxon>
        <taxon>Lepidoptera</taxon>
        <taxon>Glossata</taxon>
        <taxon>Ditrysia</taxon>
        <taxon>Yponomeutoidea</taxon>
        <taxon>Plutellidae</taxon>
        <taxon>Plutella</taxon>
    </lineage>
</organism>
<comment type="caution">
    <text evidence="18">The sequence shown here is derived from an EMBL/GenBank/DDBJ whole genome shotgun (WGS) entry which is preliminary data.</text>
</comment>
<evidence type="ECO:0000256" key="2">
    <source>
        <dbReference type="ARBA" id="ARBA00008792"/>
    </source>
</evidence>
<evidence type="ECO:0000313" key="19">
    <source>
        <dbReference type="Proteomes" id="UP000823941"/>
    </source>
</evidence>
<dbReference type="Gene3D" id="3.40.50.300">
    <property type="entry name" value="P-loop containing nucleotide triphosphate hydrolases"/>
    <property type="match status" value="2"/>
</dbReference>
<evidence type="ECO:0000256" key="10">
    <source>
        <dbReference type="ARBA" id="ARBA00022806"/>
    </source>
</evidence>
<dbReference type="Pfam" id="PF00270">
    <property type="entry name" value="DEAD"/>
    <property type="match status" value="1"/>
</dbReference>
<dbReference type="EMBL" id="JAHIBW010000025">
    <property type="protein sequence ID" value="KAG7297972.1"/>
    <property type="molecule type" value="Genomic_DNA"/>
</dbReference>
<dbReference type="SUPFAM" id="SSF63748">
    <property type="entry name" value="Tudor/PWWP/MBT"/>
    <property type="match status" value="1"/>
</dbReference>
<gene>
    <name evidence="18" type="ORF">JYU34_018732</name>
</gene>
<dbReference type="Pfam" id="PF00567">
    <property type="entry name" value="TUDOR"/>
    <property type="match status" value="1"/>
</dbReference>
<evidence type="ECO:0000256" key="7">
    <source>
        <dbReference type="ARBA" id="ARBA00022741"/>
    </source>
</evidence>
<dbReference type="Gene3D" id="2.30.30.140">
    <property type="match status" value="1"/>
</dbReference>
<keyword evidence="12" id="KW-0744">Spermatogenesis</keyword>
<feature type="domain" description="Helicase ATP-binding" evidence="16">
    <location>
        <begin position="135"/>
        <end position="301"/>
    </location>
</feature>
<comment type="subcellular location">
    <subcellularLocation>
        <location evidence="1">Cytoplasm</location>
    </subcellularLocation>
</comment>
<evidence type="ECO:0000256" key="8">
    <source>
        <dbReference type="ARBA" id="ARBA00022782"/>
    </source>
</evidence>
<keyword evidence="14" id="KW-0469">Meiosis</keyword>
<comment type="catalytic activity">
    <reaction evidence="15">
        <text>ATP + H2O = ADP + phosphate + H(+)</text>
        <dbReference type="Rhea" id="RHEA:13065"/>
        <dbReference type="ChEBI" id="CHEBI:15377"/>
        <dbReference type="ChEBI" id="CHEBI:15378"/>
        <dbReference type="ChEBI" id="CHEBI:30616"/>
        <dbReference type="ChEBI" id="CHEBI:43474"/>
        <dbReference type="ChEBI" id="CHEBI:456216"/>
        <dbReference type="EC" id="3.6.4.13"/>
    </reaction>
</comment>
<dbReference type="CDD" id="cd18791">
    <property type="entry name" value="SF2_C_RHA"/>
    <property type="match status" value="1"/>
</dbReference>
<evidence type="ECO:0000256" key="13">
    <source>
        <dbReference type="ARBA" id="ARBA00023158"/>
    </source>
</evidence>
<dbReference type="InterPro" id="IPR007502">
    <property type="entry name" value="Helicase-assoc_dom"/>
</dbReference>
<dbReference type="PROSITE" id="PS51192">
    <property type="entry name" value="HELICASE_ATP_BIND_1"/>
    <property type="match status" value="1"/>
</dbReference>
<keyword evidence="11" id="KW-0067">ATP-binding</keyword>
<dbReference type="Pfam" id="PF21010">
    <property type="entry name" value="HA2_C"/>
    <property type="match status" value="1"/>
</dbReference>
<dbReference type="SUPFAM" id="SSF52540">
    <property type="entry name" value="P-loop containing nucleoside triphosphate hydrolases"/>
    <property type="match status" value="1"/>
</dbReference>
<keyword evidence="10" id="KW-0347">Helicase</keyword>
<dbReference type="InterPro" id="IPR027417">
    <property type="entry name" value="P-loop_NTPase"/>
</dbReference>
<evidence type="ECO:0000313" key="18">
    <source>
        <dbReference type="EMBL" id="KAG7297972.1"/>
    </source>
</evidence>
<dbReference type="PANTHER" id="PTHR18934">
    <property type="entry name" value="ATP-DEPENDENT RNA HELICASE"/>
    <property type="match status" value="1"/>
</dbReference>
<keyword evidence="19" id="KW-1185">Reference proteome</keyword>
<reference evidence="18 19" key="1">
    <citation type="submission" date="2021-06" db="EMBL/GenBank/DDBJ databases">
        <title>A haploid diamondback moth (Plutella xylostella L.) genome assembly resolves 31 chromosomes and identifies a diamide resistance mutation.</title>
        <authorList>
            <person name="Ward C.M."/>
            <person name="Perry K.D."/>
            <person name="Baker G."/>
            <person name="Powis K."/>
            <person name="Heckel D.G."/>
            <person name="Baxter S.W."/>
        </authorList>
    </citation>
    <scope>NUCLEOTIDE SEQUENCE [LARGE SCALE GENOMIC DNA]</scope>
    <source>
        <strain evidence="18 19">LV</strain>
        <tissue evidence="18">Single pupa</tissue>
    </source>
</reference>
<dbReference type="Proteomes" id="UP000823941">
    <property type="component" value="Chromosome 25"/>
</dbReference>
<dbReference type="PROSITE" id="PS51194">
    <property type="entry name" value="HELICASE_CTER"/>
    <property type="match status" value="1"/>
</dbReference>
<evidence type="ECO:0000256" key="5">
    <source>
        <dbReference type="ARBA" id="ARBA00022473"/>
    </source>
</evidence>
<evidence type="ECO:0000256" key="12">
    <source>
        <dbReference type="ARBA" id="ARBA00022871"/>
    </source>
</evidence>
<dbReference type="InterPro" id="IPR035437">
    <property type="entry name" value="SNase_OB-fold_sf"/>
</dbReference>
<evidence type="ECO:0000256" key="15">
    <source>
        <dbReference type="ARBA" id="ARBA00047984"/>
    </source>
</evidence>
<keyword evidence="9" id="KW-0378">Hydrolase</keyword>
<dbReference type="InterPro" id="IPR002999">
    <property type="entry name" value="Tudor"/>
</dbReference>
<dbReference type="Gene3D" id="1.20.120.1080">
    <property type="match status" value="1"/>
</dbReference>
<comment type="similarity">
    <text evidence="2">Belongs to the DEAD box helicase family. DEAH subfamily.</text>
</comment>
<name>A0ABQ7PYC9_PLUXY</name>
<evidence type="ECO:0000256" key="1">
    <source>
        <dbReference type="ARBA" id="ARBA00004496"/>
    </source>
</evidence>
<evidence type="ECO:0000256" key="11">
    <source>
        <dbReference type="ARBA" id="ARBA00022840"/>
    </source>
</evidence>
<dbReference type="Pfam" id="PF00271">
    <property type="entry name" value="Helicase_C"/>
    <property type="match status" value="1"/>
</dbReference>
<evidence type="ECO:0000256" key="3">
    <source>
        <dbReference type="ARBA" id="ARBA00012552"/>
    </source>
</evidence>
<dbReference type="SMART" id="SM00487">
    <property type="entry name" value="DEXDc"/>
    <property type="match status" value="1"/>
</dbReference>
<dbReference type="InterPro" id="IPR001650">
    <property type="entry name" value="Helicase_C-like"/>
</dbReference>
<dbReference type="SMART" id="SM00847">
    <property type="entry name" value="HA2"/>
    <property type="match status" value="1"/>
</dbReference>
<sequence length="1439" mass="162450">MDELRAFYNNPGRKVIKLRGPQTCGIRLTEEDNTDDLNRRQEHRRTVLLSGTDYAREIKENEIQTYLRNETERGNWESMSHGLESLEPLSSFGASQSNIGELTEEAMTEVYKKYSFQVKEDTNHLPIHDFKQQILDRIHGQPVVIIEGPTGCGKTTQVPQWILDDCYARRKHCKIIVTQPRRIAAISIAKRVAQERGWDVGGPVGFQVGLENRTTTDTCINYVTTGILLQKLVASKTLNEYTHIILDEVHERGQEMDFLLLVVKRLLYTVSPGVKVILMSATFNYLAFASYFLIPTPTGLEPSSCIKIEKKHTMFTVKTFYLNHLHKFGSLVQKAMPKKDEPTIEPDMYKLVIKLVNAFEQIDKQEDNYSECDADIPSVLIFLPGINEIEDLYEILTNPKTRAQVCDEECAKYKWWVLPLHSTITADEQVRVFQRAPPGHRKIILSTNLAESSITVPDIKYVIDFCLMKILVADEQTNFTSLQLHWAAKNNCEQRAGRAGRVRDGRVYRLVTDKFYETLPQECAPEIQRCPLERLVLLAKMLDMGPPSHVLALAMDPPDMAHIHRTTLVLKEVGALKKTLDGELSVADGDITYLGRVMAKLPLDVRVSKLIMLGHIFGCLEDTVIMAAAMSVKNIFSSPFRERLDAYNSKLTWADGSTSDCIAFLNVYKVWTHLRKQQHFKHRNGSDERSWARSFYVQVRALRELDDLVRELKLRLSREGIEAGTSPWSKSELPLVLKVLIAGAFYPHYFIQVGGDEQRERDAVKTLGGLNPRTTVYLKDFPATQPGEVYASSIRKIVQQLTSDEPRVTFDKNSAKVYLSFDDDGSTGNRGNNKHNPNIPGKVVLPVYKAIKARQLKMDIRLALLPQEKADELAAALQLSKMTLDKDLAVPKLPEIDDTHFPLTISHFIDVGRFYVQYDDASTSSDVQCVLHELNSQRLLAFTGEVAPGGVYAAPYHDQKRASTHYRVTVMKVLPDSMVWVFYMDYGMYGRVNATELRELPKGACSLLPPLAMQCVLAEVQPSPLLEARAQWTAQARDLFHDLARRKPLLGKVYSVAHGVVAIELLAKNGQINVNQALVERGYAVPCEESYESKLNHDLRETATELNMAQKRAYNRQQVELAFQELREAAPPSPRDCVADVHLKGPFSPLESTVHNLMFASRDKQVVIEWNSVNAVLLDTDPQAVYERLLVAGVVGTNESAGKLTLRHTTLMPNIPGLPAIIALLFCPTTELRRDSTGTRYVSALCGLGSTDSGAPLFPEHDLLVDVDAELSVDDIGEINHIRHLMDYMMLCGPGQDSPSADDEFRPQVPAIIRRELMQLLCKRRKHRECQSVAHAWDWNSVPEDELLEITQPDMLAVAVVFPLHAPLELRALEPEAVRLMKQENDQLTAMVMRTPLSSSKELPCKLCGTEPMPMQAMRLHLSSLAHRDKEKDFRMFNA</sequence>
<evidence type="ECO:0000256" key="6">
    <source>
        <dbReference type="ARBA" id="ARBA00022490"/>
    </source>
</evidence>
<keyword evidence="6" id="KW-0963">Cytoplasm</keyword>
<dbReference type="PANTHER" id="PTHR18934:SF113">
    <property type="entry name" value="ATP-DEPENDENT RNA HELICASE TDRD9"/>
    <property type="match status" value="1"/>
</dbReference>
<keyword evidence="5" id="KW-0217">Developmental protein</keyword>
<keyword evidence="13" id="KW-0943">RNA-mediated gene silencing</keyword>
<dbReference type="InterPro" id="IPR014001">
    <property type="entry name" value="Helicase_ATP-bd"/>
</dbReference>
<dbReference type="EC" id="3.6.4.13" evidence="3"/>
<dbReference type="SMART" id="SM00490">
    <property type="entry name" value="HELICc"/>
    <property type="match status" value="1"/>
</dbReference>
<keyword evidence="7" id="KW-0547">Nucleotide-binding</keyword>
<proteinExistence type="inferred from homology"/>
<evidence type="ECO:0000256" key="14">
    <source>
        <dbReference type="ARBA" id="ARBA00023254"/>
    </source>
</evidence>
<dbReference type="Gene3D" id="2.40.50.90">
    <property type="match status" value="1"/>
</dbReference>
<keyword evidence="8" id="KW-0221">Differentiation</keyword>
<evidence type="ECO:0000256" key="9">
    <source>
        <dbReference type="ARBA" id="ARBA00022801"/>
    </source>
</evidence>
<evidence type="ECO:0000259" key="17">
    <source>
        <dbReference type="PROSITE" id="PS51194"/>
    </source>
</evidence>
<evidence type="ECO:0000256" key="4">
    <source>
        <dbReference type="ARBA" id="ARBA00013352"/>
    </source>
</evidence>
<accession>A0ABQ7PYC9</accession>
<dbReference type="InterPro" id="IPR011545">
    <property type="entry name" value="DEAD/DEAH_box_helicase_dom"/>
</dbReference>
<evidence type="ECO:0000259" key="16">
    <source>
        <dbReference type="PROSITE" id="PS51192"/>
    </source>
</evidence>
<feature type="domain" description="Helicase C-terminal" evidence="17">
    <location>
        <begin position="364"/>
        <end position="543"/>
    </location>
</feature>
<protein>
    <recommendedName>
        <fullName evidence="4">Probable ATP-dependent RNA helicase spindle-E</fullName>
        <ecNumber evidence="3">3.6.4.13</ecNumber>
    </recommendedName>
</protein>